<sequence length="156" mass="18444">MMFFMLIINVGFIFFIHYITKSVFKYGVNHPNSNKRYLNLLQFIKFAPLIALLVLFVLVLTTLHTKAGIRLSHAWYAAQFWAYYTFLFCSYMITKKKFFLFPMIISLLIAIYNTPLFHFENLFIGHYVVVADIFGTLMFINLWIAISKILVKMKNK</sequence>
<dbReference type="EMBL" id="NUYN01000006">
    <property type="protein sequence ID" value="PFN28649.1"/>
    <property type="molecule type" value="Genomic_DNA"/>
</dbReference>
<organism evidence="2 3">
    <name type="scientific">Bacillus cereus</name>
    <dbReference type="NCBI Taxonomy" id="1396"/>
    <lineage>
        <taxon>Bacteria</taxon>
        <taxon>Bacillati</taxon>
        <taxon>Bacillota</taxon>
        <taxon>Bacilli</taxon>
        <taxon>Bacillales</taxon>
        <taxon>Bacillaceae</taxon>
        <taxon>Bacillus</taxon>
        <taxon>Bacillus cereus group</taxon>
    </lineage>
</organism>
<gene>
    <name evidence="2" type="ORF">COJ50_05315</name>
</gene>
<feature type="transmembrane region" description="Helical" evidence="1">
    <location>
        <begin position="98"/>
        <end position="118"/>
    </location>
</feature>
<keyword evidence="1" id="KW-1133">Transmembrane helix</keyword>
<comment type="caution">
    <text evidence="2">The sequence shown here is derived from an EMBL/GenBank/DDBJ whole genome shotgun (WGS) entry which is preliminary data.</text>
</comment>
<keyword evidence="1" id="KW-0812">Transmembrane</keyword>
<name>A0A2B1KYZ4_BACCE</name>
<feature type="transmembrane region" description="Helical" evidence="1">
    <location>
        <begin position="6"/>
        <end position="28"/>
    </location>
</feature>
<dbReference type="RefSeq" id="WP_098539819.1">
    <property type="nucleotide sequence ID" value="NZ_NUYN01000006.1"/>
</dbReference>
<keyword evidence="1" id="KW-0472">Membrane</keyword>
<reference evidence="2 3" key="1">
    <citation type="submission" date="2017-09" db="EMBL/GenBank/DDBJ databases">
        <title>Large-scale bioinformatics analysis of Bacillus genomes uncovers conserved roles of natural products in bacterial physiology.</title>
        <authorList>
            <consortium name="Agbiome Team Llc"/>
            <person name="Bleich R.M."/>
            <person name="Grubbs K.J."/>
            <person name="Santa Maria K.C."/>
            <person name="Allen S.E."/>
            <person name="Farag S."/>
            <person name="Shank E.A."/>
            <person name="Bowers A."/>
        </authorList>
    </citation>
    <scope>NUCLEOTIDE SEQUENCE [LARGE SCALE GENOMIC DNA]</scope>
    <source>
        <strain evidence="2 3">AFS076905</strain>
    </source>
</reference>
<proteinExistence type="predicted"/>
<accession>A0A2B1KYZ4</accession>
<dbReference type="Proteomes" id="UP000225182">
    <property type="component" value="Unassembled WGS sequence"/>
</dbReference>
<protein>
    <submittedName>
        <fullName evidence="2">Uncharacterized protein</fullName>
    </submittedName>
</protein>
<evidence type="ECO:0000256" key="1">
    <source>
        <dbReference type="SAM" id="Phobius"/>
    </source>
</evidence>
<feature type="transmembrane region" description="Helical" evidence="1">
    <location>
        <begin position="73"/>
        <end position="91"/>
    </location>
</feature>
<feature type="transmembrane region" description="Helical" evidence="1">
    <location>
        <begin position="124"/>
        <end position="146"/>
    </location>
</feature>
<evidence type="ECO:0000313" key="2">
    <source>
        <dbReference type="EMBL" id="PFN28649.1"/>
    </source>
</evidence>
<evidence type="ECO:0000313" key="3">
    <source>
        <dbReference type="Proteomes" id="UP000225182"/>
    </source>
</evidence>
<feature type="transmembrane region" description="Helical" evidence="1">
    <location>
        <begin position="40"/>
        <end position="61"/>
    </location>
</feature>
<dbReference type="AlphaFoldDB" id="A0A2B1KYZ4"/>